<dbReference type="Gene3D" id="3.30.1060.10">
    <property type="entry name" value="Peptide methionine sulphoxide reductase MsrA"/>
    <property type="match status" value="1"/>
</dbReference>
<dbReference type="STRING" id="1141098.A0A1Y2DF73"/>
<dbReference type="InterPro" id="IPR002569">
    <property type="entry name" value="Met_Sox_Rdtase_MsrA_dom"/>
</dbReference>
<protein>
    <recommendedName>
        <fullName evidence="2">peptide-methionine (S)-S-oxide reductase</fullName>
        <ecNumber evidence="2">1.8.4.11</ecNumber>
    </recommendedName>
    <alternativeName>
        <fullName evidence="4">Peptide-methionine (S)-S-oxide reductase</fullName>
    </alternativeName>
</protein>
<dbReference type="EC" id="1.8.4.11" evidence="2"/>
<dbReference type="PANTHER" id="PTHR43774:SF1">
    <property type="entry name" value="PEPTIDE METHIONINE SULFOXIDE REDUCTASE MSRA 2"/>
    <property type="match status" value="1"/>
</dbReference>
<dbReference type="Proteomes" id="UP000193689">
    <property type="component" value="Unassembled WGS sequence"/>
</dbReference>
<proteinExistence type="inferred from homology"/>
<dbReference type="GO" id="GO:0034599">
    <property type="term" value="P:cellular response to oxidative stress"/>
    <property type="evidence" value="ECO:0007669"/>
    <property type="project" value="EnsemblFungi"/>
</dbReference>
<comment type="caution">
    <text evidence="9">The sequence shown here is derived from an EMBL/GenBank/DDBJ whole genome shotgun (WGS) entry which is preliminary data.</text>
</comment>
<dbReference type="GO" id="GO:0005737">
    <property type="term" value="C:cytoplasm"/>
    <property type="evidence" value="ECO:0007669"/>
    <property type="project" value="EnsemblFungi"/>
</dbReference>
<dbReference type="Pfam" id="PF01625">
    <property type="entry name" value="PMSR"/>
    <property type="match status" value="1"/>
</dbReference>
<dbReference type="SUPFAM" id="SSF55068">
    <property type="entry name" value="Peptide methionine sulfoxide reductase"/>
    <property type="match status" value="1"/>
</dbReference>
<organism evidence="9 10">
    <name type="scientific">Pseudomassariella vexata</name>
    <dbReference type="NCBI Taxonomy" id="1141098"/>
    <lineage>
        <taxon>Eukaryota</taxon>
        <taxon>Fungi</taxon>
        <taxon>Dikarya</taxon>
        <taxon>Ascomycota</taxon>
        <taxon>Pezizomycotina</taxon>
        <taxon>Sordariomycetes</taxon>
        <taxon>Xylariomycetidae</taxon>
        <taxon>Amphisphaeriales</taxon>
        <taxon>Pseudomassariaceae</taxon>
        <taxon>Pseudomassariella</taxon>
    </lineage>
</organism>
<comment type="similarity">
    <text evidence="1">Belongs to the MsrA Met sulfoxide reductase family.</text>
</comment>
<evidence type="ECO:0000256" key="4">
    <source>
        <dbReference type="ARBA" id="ARBA00030643"/>
    </source>
</evidence>
<keyword evidence="7" id="KW-0812">Transmembrane</keyword>
<keyword evidence="7" id="KW-1133">Transmembrane helix</keyword>
<evidence type="ECO:0000256" key="3">
    <source>
        <dbReference type="ARBA" id="ARBA00023002"/>
    </source>
</evidence>
<evidence type="ECO:0000256" key="2">
    <source>
        <dbReference type="ARBA" id="ARBA00012502"/>
    </source>
</evidence>
<dbReference type="InParanoid" id="A0A1Y2DF73"/>
<feature type="transmembrane region" description="Helical" evidence="7">
    <location>
        <begin position="15"/>
        <end position="37"/>
    </location>
</feature>
<dbReference type="EMBL" id="MCFJ01000018">
    <property type="protein sequence ID" value="ORY57837.1"/>
    <property type="molecule type" value="Genomic_DNA"/>
</dbReference>
<dbReference type="OrthoDB" id="77405at2759"/>
<reference evidence="9 10" key="1">
    <citation type="submission" date="2016-07" db="EMBL/GenBank/DDBJ databases">
        <title>Pervasive Adenine N6-methylation of Active Genes in Fungi.</title>
        <authorList>
            <consortium name="DOE Joint Genome Institute"/>
            <person name="Mondo S.J."/>
            <person name="Dannebaum R.O."/>
            <person name="Kuo R.C."/>
            <person name="Labutti K."/>
            <person name="Haridas S."/>
            <person name="Kuo A."/>
            <person name="Salamov A."/>
            <person name="Ahrendt S.R."/>
            <person name="Lipzen A."/>
            <person name="Sullivan W."/>
            <person name="Andreopoulos W.B."/>
            <person name="Clum A."/>
            <person name="Lindquist E."/>
            <person name="Daum C."/>
            <person name="Ramamoorthy G.K."/>
            <person name="Gryganskyi A."/>
            <person name="Culley D."/>
            <person name="Magnuson J.K."/>
            <person name="James T.Y."/>
            <person name="O'Malley M.A."/>
            <person name="Stajich J.E."/>
            <person name="Spatafora J.W."/>
            <person name="Visel A."/>
            <person name="Grigoriev I.V."/>
        </authorList>
    </citation>
    <scope>NUCLEOTIDE SEQUENCE [LARGE SCALE GENOMIC DNA]</scope>
    <source>
        <strain evidence="9 10">CBS 129021</strain>
    </source>
</reference>
<dbReference type="InterPro" id="IPR036509">
    <property type="entry name" value="Met_Sox_Rdtase_MsrA_sf"/>
</dbReference>
<keyword evidence="3" id="KW-0560">Oxidoreductase</keyword>
<dbReference type="GeneID" id="63777459"/>
<dbReference type="PANTHER" id="PTHR43774">
    <property type="entry name" value="PEPTIDE METHIONINE SULFOXIDE REDUCTASE"/>
    <property type="match status" value="1"/>
</dbReference>
<evidence type="ECO:0000313" key="9">
    <source>
        <dbReference type="EMBL" id="ORY57837.1"/>
    </source>
</evidence>
<evidence type="ECO:0000256" key="7">
    <source>
        <dbReference type="SAM" id="Phobius"/>
    </source>
</evidence>
<evidence type="ECO:0000256" key="6">
    <source>
        <dbReference type="ARBA" id="ARBA00048782"/>
    </source>
</evidence>
<evidence type="ECO:0000313" key="10">
    <source>
        <dbReference type="Proteomes" id="UP000193689"/>
    </source>
</evidence>
<evidence type="ECO:0000256" key="1">
    <source>
        <dbReference type="ARBA" id="ARBA00005591"/>
    </source>
</evidence>
<comment type="catalytic activity">
    <reaction evidence="6">
        <text>[thioredoxin]-disulfide + L-methionine + H2O = L-methionine (S)-S-oxide + [thioredoxin]-dithiol</text>
        <dbReference type="Rhea" id="RHEA:19993"/>
        <dbReference type="Rhea" id="RHEA-COMP:10698"/>
        <dbReference type="Rhea" id="RHEA-COMP:10700"/>
        <dbReference type="ChEBI" id="CHEBI:15377"/>
        <dbReference type="ChEBI" id="CHEBI:29950"/>
        <dbReference type="ChEBI" id="CHEBI:50058"/>
        <dbReference type="ChEBI" id="CHEBI:57844"/>
        <dbReference type="ChEBI" id="CHEBI:58772"/>
        <dbReference type="EC" id="1.8.4.11"/>
    </reaction>
</comment>
<keyword evidence="10" id="KW-1185">Reference proteome</keyword>
<evidence type="ECO:0000256" key="5">
    <source>
        <dbReference type="ARBA" id="ARBA00047806"/>
    </source>
</evidence>
<dbReference type="AlphaFoldDB" id="A0A1Y2DF73"/>
<sequence>MRNSILRFLSDTKPIVIYLSTAAVAIAIAMVFQYGFFSRLFRPLTSSTRLGISVDTASGFPASVPEGAERCTVAAGCFWGVEHLYRKHFGGNGLYDAKVGYIGGDTRNPTYRAVCSGSTGYAEAAQIIFDPTKITYKQLVEFFYKIHDPTTKDAQGPDRGSQYRSGIYTHGEEQARIALEVTEKVNQQWWNGKVVTEVIPAGQWWDAETYHQLYLDKNPGGYECPSHRLRNFPPLQ</sequence>
<dbReference type="FunFam" id="3.30.1060.10:FF:000006">
    <property type="entry name" value="Peptide methionine sulfoxide reductase"/>
    <property type="match status" value="1"/>
</dbReference>
<evidence type="ECO:0000259" key="8">
    <source>
        <dbReference type="Pfam" id="PF01625"/>
    </source>
</evidence>
<name>A0A1Y2DF73_9PEZI</name>
<dbReference type="GO" id="GO:0008113">
    <property type="term" value="F:peptide-methionine (S)-S-oxide reductase activity"/>
    <property type="evidence" value="ECO:0007669"/>
    <property type="project" value="UniProtKB-EC"/>
</dbReference>
<dbReference type="HAMAP" id="MF_01401">
    <property type="entry name" value="MsrA"/>
    <property type="match status" value="1"/>
</dbReference>
<dbReference type="NCBIfam" id="TIGR00401">
    <property type="entry name" value="msrA"/>
    <property type="match status" value="1"/>
</dbReference>
<dbReference type="FunCoup" id="A0A1Y2DF73">
    <property type="interactions" value="549"/>
</dbReference>
<accession>A0A1Y2DF73</accession>
<gene>
    <name evidence="9" type="ORF">BCR38DRAFT_448783</name>
</gene>
<feature type="domain" description="Peptide methionine sulphoxide reductase MsrA" evidence="8">
    <location>
        <begin position="71"/>
        <end position="224"/>
    </location>
</feature>
<dbReference type="RefSeq" id="XP_040710966.1">
    <property type="nucleotide sequence ID" value="XM_040861247.1"/>
</dbReference>
<keyword evidence="7" id="KW-0472">Membrane</keyword>
<comment type="catalytic activity">
    <reaction evidence="5">
        <text>L-methionyl-[protein] + [thioredoxin]-disulfide + H2O = L-methionyl-(S)-S-oxide-[protein] + [thioredoxin]-dithiol</text>
        <dbReference type="Rhea" id="RHEA:14217"/>
        <dbReference type="Rhea" id="RHEA-COMP:10698"/>
        <dbReference type="Rhea" id="RHEA-COMP:10700"/>
        <dbReference type="Rhea" id="RHEA-COMP:12313"/>
        <dbReference type="Rhea" id="RHEA-COMP:12315"/>
        <dbReference type="ChEBI" id="CHEBI:15377"/>
        <dbReference type="ChEBI" id="CHEBI:16044"/>
        <dbReference type="ChEBI" id="CHEBI:29950"/>
        <dbReference type="ChEBI" id="CHEBI:44120"/>
        <dbReference type="ChEBI" id="CHEBI:50058"/>
        <dbReference type="EC" id="1.8.4.11"/>
    </reaction>
</comment>